<name>G9ZG37_9GAMM</name>
<protein>
    <submittedName>
        <fullName evidence="1">Uncharacterized protein</fullName>
    </submittedName>
</protein>
<evidence type="ECO:0000313" key="2">
    <source>
        <dbReference type="Proteomes" id="UP000004750"/>
    </source>
</evidence>
<sequence length="146" mass="16575">MGIHPQGKPSPPGAWFPLLFSFQEKIMTSSTTLSTRQVIETLAATRLDGFDGCLASYRDEAWVVLPNGQTRDLPLAYRKEYGSSYQEPYERPCDPDGIARLVRRAERVVVQFENCQDGGSVDSYTLYSRCTDNPQRWVESVEYPED</sequence>
<evidence type="ECO:0000313" key="1">
    <source>
        <dbReference type="EMBL" id="EHM53393.1"/>
    </source>
</evidence>
<dbReference type="Proteomes" id="UP000004750">
    <property type="component" value="Unassembled WGS sequence"/>
</dbReference>
<reference evidence="1 2" key="1">
    <citation type="submission" date="2011-08" db="EMBL/GenBank/DDBJ databases">
        <authorList>
            <person name="Weinstock G."/>
            <person name="Sodergren E."/>
            <person name="Clifton S."/>
            <person name="Fulton L."/>
            <person name="Fulton B."/>
            <person name="Courtney L."/>
            <person name="Fronick C."/>
            <person name="Harrison M."/>
            <person name="Strong C."/>
            <person name="Farmer C."/>
            <person name="Delahaunty K."/>
            <person name="Markovic C."/>
            <person name="Hall O."/>
            <person name="Minx P."/>
            <person name="Tomlinson C."/>
            <person name="Mitreva M."/>
            <person name="Hou S."/>
            <person name="Chen J."/>
            <person name="Wollam A."/>
            <person name="Pepin K.H."/>
            <person name="Johnson M."/>
            <person name="Bhonagiri V."/>
            <person name="Zhang X."/>
            <person name="Suruliraj S."/>
            <person name="Warren W."/>
            <person name="Chinwalla A."/>
            <person name="Mardis E.R."/>
            <person name="Wilson R.K."/>
        </authorList>
    </citation>
    <scope>NUCLEOTIDE SEQUENCE [LARGE SCALE GENOMIC DNA]</scope>
    <source>
        <strain evidence="1 2">F0432</strain>
    </source>
</reference>
<dbReference type="EMBL" id="AGCM01000101">
    <property type="protein sequence ID" value="EHM53393.1"/>
    <property type="molecule type" value="Genomic_DNA"/>
</dbReference>
<accession>G9ZG37</accession>
<comment type="caution">
    <text evidence="1">The sequence shown here is derived from an EMBL/GenBank/DDBJ whole genome shotgun (WGS) entry which is preliminary data.</text>
</comment>
<dbReference type="AlphaFoldDB" id="G9ZG37"/>
<gene>
    <name evidence="1" type="ORF">HMPREF9080_01751</name>
</gene>
<proteinExistence type="predicted"/>
<dbReference type="HOGENOM" id="CLU_1774028_0_0_6"/>
<organism evidence="1 2">
    <name type="scientific">Cardiobacterium valvarum F0432</name>
    <dbReference type="NCBI Taxonomy" id="797473"/>
    <lineage>
        <taxon>Bacteria</taxon>
        <taxon>Pseudomonadati</taxon>
        <taxon>Pseudomonadota</taxon>
        <taxon>Gammaproteobacteria</taxon>
        <taxon>Cardiobacteriales</taxon>
        <taxon>Cardiobacteriaceae</taxon>
        <taxon>Cardiobacterium</taxon>
    </lineage>
</organism>